<evidence type="ECO:0000313" key="3">
    <source>
        <dbReference type="Proteomes" id="UP000092578"/>
    </source>
</evidence>
<accession>A0A1B9AZD3</accession>
<dbReference type="Proteomes" id="UP000092578">
    <property type="component" value="Unassembled WGS sequence"/>
</dbReference>
<protein>
    <submittedName>
        <fullName evidence="2">Uncharacterized protein</fullName>
    </submittedName>
</protein>
<sequence length="163" mass="18786">MSLTLSYSHILNQKKEVYKLKKGKITLIGTIVILFVAALLFINNSLLKRDISEVPPSVSPEIQKENEKRLKEVEEIQALLFQENGFFEQVKNKLEEKDYAHRMMLMIYSKDDIRVKYVLDNKGATESAQEEVKSLFYSVVKKNNLNPNSFSIKVGDNDDGPDW</sequence>
<keyword evidence="3" id="KW-1185">Reference proteome</keyword>
<evidence type="ECO:0000313" key="2">
    <source>
        <dbReference type="EMBL" id="OCA89317.1"/>
    </source>
</evidence>
<keyword evidence="1" id="KW-1133">Transmembrane helix</keyword>
<dbReference type="RefSeq" id="WP_065410037.1">
    <property type="nucleotide sequence ID" value="NZ_MAYT01000011.1"/>
</dbReference>
<comment type="caution">
    <text evidence="2">The sequence shown here is derived from an EMBL/GenBank/DDBJ whole genome shotgun (WGS) entry which is preliminary data.</text>
</comment>
<organism evidence="2 3">
    <name type="scientific">Pseudobacillus wudalianchiensis</name>
    <dbReference type="NCBI Taxonomy" id="1743143"/>
    <lineage>
        <taxon>Bacteria</taxon>
        <taxon>Bacillati</taxon>
        <taxon>Bacillota</taxon>
        <taxon>Bacilli</taxon>
        <taxon>Bacillales</taxon>
        <taxon>Bacillaceae</taxon>
        <taxon>Pseudobacillus</taxon>
    </lineage>
</organism>
<gene>
    <name evidence="2" type="ORF">A8F95_21375</name>
</gene>
<reference evidence="3" key="1">
    <citation type="submission" date="2016-05" db="EMBL/GenBank/DDBJ databases">
        <authorList>
            <person name="Liu B."/>
            <person name="Wang J."/>
            <person name="Zhu Y."/>
            <person name="Liu G."/>
            <person name="Chen Q."/>
            <person name="Chen Z."/>
            <person name="Lan J."/>
            <person name="Che J."/>
            <person name="Ge C."/>
            <person name="Shi H."/>
            <person name="Pan Z."/>
            <person name="Liu X."/>
        </authorList>
    </citation>
    <scope>NUCLEOTIDE SEQUENCE [LARGE SCALE GENOMIC DNA]</scope>
    <source>
        <strain evidence="3">FJAT-27215</strain>
    </source>
</reference>
<keyword evidence="1" id="KW-0812">Transmembrane</keyword>
<evidence type="ECO:0000256" key="1">
    <source>
        <dbReference type="SAM" id="Phobius"/>
    </source>
</evidence>
<dbReference type="AlphaFoldDB" id="A0A1B9AZD3"/>
<feature type="transmembrane region" description="Helical" evidence="1">
    <location>
        <begin position="25"/>
        <end position="42"/>
    </location>
</feature>
<dbReference type="EMBL" id="MAYT01000011">
    <property type="protein sequence ID" value="OCA89317.1"/>
    <property type="molecule type" value="Genomic_DNA"/>
</dbReference>
<keyword evidence="1" id="KW-0472">Membrane</keyword>
<name>A0A1B9AZD3_9BACI</name>
<proteinExistence type="predicted"/>